<dbReference type="EMBL" id="JH793156">
    <property type="protein sequence ID" value="ELQ33995.1"/>
    <property type="molecule type" value="Genomic_DNA"/>
</dbReference>
<feature type="domain" description="C2H2-type" evidence="5">
    <location>
        <begin position="3"/>
        <end position="28"/>
    </location>
</feature>
<dbReference type="PANTHER" id="PTHR38846">
    <property type="entry name" value="C3H1-TYPE DOMAIN-CONTAINING PROTEIN"/>
    <property type="match status" value="1"/>
</dbReference>
<evidence type="ECO:0000256" key="1">
    <source>
        <dbReference type="ARBA" id="ARBA00022723"/>
    </source>
</evidence>
<dbReference type="AlphaFoldDB" id="A0AA97NPI3"/>
<evidence type="ECO:0000313" key="6">
    <source>
        <dbReference type="EMBL" id="ELQ33995.1"/>
    </source>
</evidence>
<reference evidence="6" key="1">
    <citation type="journal article" date="2012" name="PLoS Genet.">
        <title>Comparative analysis of the genomes of two field isolates of the rice blast fungus Magnaporthe oryzae.</title>
        <authorList>
            <person name="Xue M."/>
            <person name="Yang J."/>
            <person name="Li Z."/>
            <person name="Hu S."/>
            <person name="Yao N."/>
            <person name="Dean R.A."/>
            <person name="Zhao W."/>
            <person name="Shen M."/>
            <person name="Zhang H."/>
            <person name="Li C."/>
            <person name="Liu L."/>
            <person name="Cao L."/>
            <person name="Xu X."/>
            <person name="Xing Y."/>
            <person name="Hsiang T."/>
            <person name="Zhang Z."/>
            <person name="Xu J.R."/>
            <person name="Peng Y.L."/>
        </authorList>
    </citation>
    <scope>NUCLEOTIDE SEQUENCE</scope>
    <source>
        <strain evidence="6">Y34</strain>
    </source>
</reference>
<dbReference type="PROSITE" id="PS50157">
    <property type="entry name" value="ZINC_FINGER_C2H2_2"/>
    <property type="match status" value="2"/>
</dbReference>
<gene>
    <name evidence="6" type="ORF">OOU_Y34scaffold00831g3</name>
</gene>
<feature type="domain" description="C2H2-type" evidence="5">
    <location>
        <begin position="32"/>
        <end position="62"/>
    </location>
</feature>
<dbReference type="Proteomes" id="UP000011086">
    <property type="component" value="Unassembled WGS sequence"/>
</dbReference>
<protein>
    <recommendedName>
        <fullName evidence="5">C2H2-type domain-containing protein</fullName>
    </recommendedName>
</protein>
<keyword evidence="3" id="KW-0862">Zinc</keyword>
<dbReference type="Pfam" id="PF12874">
    <property type="entry name" value="zf-met"/>
    <property type="match status" value="1"/>
</dbReference>
<keyword evidence="1" id="KW-0479">Metal-binding</keyword>
<sequence length="219" mass="25343">MAAYCEHCDRTFSSDDGLQQHVRDSRAHDPSLNCQTCKRTFSSNGAVEQHLKTSRAHQLQSQTPLDIFFSAFHGFEYNPFESPAKSYARLQKHQGWNRNDAASKGAWNQYQNALKDELQMWYGSTKSLTAWHALCRAIGINPLPPTRTQCKKAVQKMHVNIIDLIEWGRKRETTESSVQTFGTLKELRSYTMDTGKIFRNKHDRKEGNIVLRHLLRRIF</sequence>
<dbReference type="Gene3D" id="3.30.160.60">
    <property type="entry name" value="Classic Zinc Finger"/>
    <property type="match status" value="1"/>
</dbReference>
<dbReference type="InterPro" id="IPR036236">
    <property type="entry name" value="Znf_C2H2_sf"/>
</dbReference>
<evidence type="ECO:0000256" key="4">
    <source>
        <dbReference type="PROSITE-ProRule" id="PRU00042"/>
    </source>
</evidence>
<dbReference type="InterPro" id="IPR022755">
    <property type="entry name" value="Znf_C2H2_jaz"/>
</dbReference>
<proteinExistence type="predicted"/>
<name>A0AA97NPI3_PYRO3</name>
<keyword evidence="2 4" id="KW-0863">Zinc-finger</keyword>
<dbReference type="SMART" id="SM00355">
    <property type="entry name" value="ZnF_C2H2"/>
    <property type="match status" value="2"/>
</dbReference>
<dbReference type="InterPro" id="IPR013087">
    <property type="entry name" value="Znf_C2H2_type"/>
</dbReference>
<dbReference type="Pfam" id="PF12171">
    <property type="entry name" value="zf-C2H2_jaz"/>
    <property type="match status" value="1"/>
</dbReference>
<evidence type="ECO:0000259" key="5">
    <source>
        <dbReference type="PROSITE" id="PS50157"/>
    </source>
</evidence>
<evidence type="ECO:0000256" key="2">
    <source>
        <dbReference type="ARBA" id="ARBA00022771"/>
    </source>
</evidence>
<evidence type="ECO:0000256" key="3">
    <source>
        <dbReference type="ARBA" id="ARBA00022833"/>
    </source>
</evidence>
<dbReference type="SUPFAM" id="SSF57667">
    <property type="entry name" value="beta-beta-alpha zinc fingers"/>
    <property type="match status" value="1"/>
</dbReference>
<organism evidence="6">
    <name type="scientific">Pyricularia oryzae (strain Y34)</name>
    <name type="common">Rice blast fungus</name>
    <name type="synonym">Magnaporthe oryzae</name>
    <dbReference type="NCBI Taxonomy" id="1143189"/>
    <lineage>
        <taxon>Eukaryota</taxon>
        <taxon>Fungi</taxon>
        <taxon>Dikarya</taxon>
        <taxon>Ascomycota</taxon>
        <taxon>Pezizomycotina</taxon>
        <taxon>Sordariomycetes</taxon>
        <taxon>Sordariomycetidae</taxon>
        <taxon>Magnaporthales</taxon>
        <taxon>Pyriculariaceae</taxon>
        <taxon>Pyricularia</taxon>
    </lineage>
</organism>
<accession>A0AA97NPI3</accession>
<dbReference type="GO" id="GO:0008270">
    <property type="term" value="F:zinc ion binding"/>
    <property type="evidence" value="ECO:0007669"/>
    <property type="project" value="UniProtKB-KW"/>
</dbReference>
<dbReference type="PANTHER" id="PTHR38846:SF1">
    <property type="entry name" value="C3H1-TYPE DOMAIN-CONTAINING PROTEIN"/>
    <property type="match status" value="1"/>
</dbReference>